<keyword evidence="9" id="KW-1185">Reference proteome</keyword>
<feature type="domain" description="Mop" evidence="7">
    <location>
        <begin position="134"/>
        <end position="200"/>
    </location>
</feature>
<dbReference type="InterPro" id="IPR036388">
    <property type="entry name" value="WH-like_DNA-bd_sf"/>
</dbReference>
<dbReference type="InterPro" id="IPR000847">
    <property type="entry name" value="LysR_HTH_N"/>
</dbReference>
<dbReference type="PROSITE" id="PS51866">
    <property type="entry name" value="MOP"/>
    <property type="match status" value="2"/>
</dbReference>
<accession>A0A4R2L562</accession>
<dbReference type="Pfam" id="PF00126">
    <property type="entry name" value="HTH_1"/>
    <property type="match status" value="1"/>
</dbReference>
<reference evidence="8 9" key="1">
    <citation type="submission" date="2019-03" db="EMBL/GenBank/DDBJ databases">
        <title>Genomic Encyclopedia of Type Strains, Phase IV (KMG-IV): sequencing the most valuable type-strain genomes for metagenomic binning, comparative biology and taxonomic classification.</title>
        <authorList>
            <person name="Goeker M."/>
        </authorList>
    </citation>
    <scope>NUCLEOTIDE SEQUENCE [LARGE SCALE GENOMIC DNA]</scope>
    <source>
        <strain evidence="8 9">DSM 25287</strain>
    </source>
</reference>
<dbReference type="NCBIfam" id="TIGR00638">
    <property type="entry name" value="Mop"/>
    <property type="match status" value="2"/>
</dbReference>
<dbReference type="PANTHER" id="PTHR30432">
    <property type="entry name" value="TRANSCRIPTIONAL REGULATOR MODE"/>
    <property type="match status" value="1"/>
</dbReference>
<dbReference type="InterPro" id="IPR004606">
    <property type="entry name" value="Mop_domain"/>
</dbReference>
<evidence type="ECO:0000259" key="7">
    <source>
        <dbReference type="PROSITE" id="PS51866"/>
    </source>
</evidence>
<dbReference type="PIRSF" id="PIRSF005763">
    <property type="entry name" value="Txn_reg_ModE"/>
    <property type="match status" value="1"/>
</dbReference>
<dbReference type="GO" id="GO:0015689">
    <property type="term" value="P:molybdate ion transport"/>
    <property type="evidence" value="ECO:0007669"/>
    <property type="project" value="UniProtKB-UniRule"/>
</dbReference>
<dbReference type="PANTHER" id="PTHR30432:SF1">
    <property type="entry name" value="DNA-BINDING TRANSCRIPTIONAL DUAL REGULATOR MODE"/>
    <property type="match status" value="1"/>
</dbReference>
<dbReference type="InterPro" id="IPR003725">
    <property type="entry name" value="ModE-bd_N"/>
</dbReference>
<dbReference type="Gene3D" id="2.40.50.100">
    <property type="match status" value="2"/>
</dbReference>
<dbReference type="SUPFAM" id="SSF50331">
    <property type="entry name" value="MOP-like"/>
    <property type="match status" value="2"/>
</dbReference>
<evidence type="ECO:0000256" key="5">
    <source>
        <dbReference type="PIRNR" id="PIRNR005763"/>
    </source>
</evidence>
<dbReference type="SUPFAM" id="SSF46785">
    <property type="entry name" value="Winged helix' DNA-binding domain"/>
    <property type="match status" value="1"/>
</dbReference>
<evidence type="ECO:0000256" key="1">
    <source>
        <dbReference type="ARBA" id="ARBA00008110"/>
    </source>
</evidence>
<proteinExistence type="inferred from homology"/>
<gene>
    <name evidence="8" type="ORF">EV699_105242</name>
</gene>
<organism evidence="8 9">
    <name type="scientific">Plasticicumulans lactativorans</name>
    <dbReference type="NCBI Taxonomy" id="1133106"/>
    <lineage>
        <taxon>Bacteria</taxon>
        <taxon>Pseudomonadati</taxon>
        <taxon>Pseudomonadota</taxon>
        <taxon>Gammaproteobacteria</taxon>
        <taxon>Candidatus Competibacteraceae</taxon>
        <taxon>Plasticicumulans</taxon>
    </lineage>
</organism>
<dbReference type="EMBL" id="SLWY01000005">
    <property type="protein sequence ID" value="TCO82451.1"/>
    <property type="molecule type" value="Genomic_DNA"/>
</dbReference>
<dbReference type="Proteomes" id="UP000295765">
    <property type="component" value="Unassembled WGS sequence"/>
</dbReference>
<dbReference type="InterPro" id="IPR051815">
    <property type="entry name" value="Molybdate_resp_trans_reg"/>
</dbReference>
<sequence>MTGRPRRQDERIELRGALWMTVGGVSLGGHGRIGLLRAIAEHGSITQAAKAMGMSYKAAWDAVDTMNNLAGEALVERTSGGRGGGATRLTARGLRLIERYAQLDAIHQRFVRLLSEEAADLQADLDVLRTLNVRTSARNQFAGTITAVRAGAVDDEVELILPGGARIVALLTRESTEALGLRPRQAAFALVAASAVIVATDLRGARLSARNQLPGTVAAVLPDAVNAEVVIDIDGGGSVAATLTQASVRELGLAPGVRASAIFKASSVILGVAL</sequence>
<feature type="domain" description="Mop" evidence="7">
    <location>
        <begin position="206"/>
        <end position="272"/>
    </location>
</feature>
<dbReference type="InterPro" id="IPR005116">
    <property type="entry name" value="Transp-assoc_OB_typ1"/>
</dbReference>
<keyword evidence="3 5" id="KW-0500">Molybdenum</keyword>
<feature type="region of interest" description="Required for dimer formation and molybdate binding" evidence="6">
    <location>
        <begin position="135"/>
        <end position="143"/>
    </location>
</feature>
<comment type="caution">
    <text evidence="8">The sequence shown here is derived from an EMBL/GenBank/DDBJ whole genome shotgun (WGS) entry which is preliminary data.</text>
</comment>
<dbReference type="Pfam" id="PF03459">
    <property type="entry name" value="TOBE"/>
    <property type="match status" value="2"/>
</dbReference>
<dbReference type="AlphaFoldDB" id="A0A4R2L562"/>
<evidence type="ECO:0000256" key="4">
    <source>
        <dbReference type="ARBA" id="ARBA00022737"/>
    </source>
</evidence>
<evidence type="ECO:0000256" key="3">
    <source>
        <dbReference type="ARBA" id="ARBA00022505"/>
    </source>
</evidence>
<keyword evidence="2 5" id="KW-0813">Transport</keyword>
<dbReference type="InterPro" id="IPR008995">
    <property type="entry name" value="Mo/tungstate-bd_C_term_dom"/>
</dbReference>
<evidence type="ECO:0000313" key="9">
    <source>
        <dbReference type="Proteomes" id="UP000295765"/>
    </source>
</evidence>
<evidence type="ECO:0000313" key="8">
    <source>
        <dbReference type="EMBL" id="TCO82451.1"/>
    </source>
</evidence>
<dbReference type="InterPro" id="IPR036390">
    <property type="entry name" value="WH_DNA-bd_sf"/>
</dbReference>
<dbReference type="InterPro" id="IPR016462">
    <property type="entry name" value="ModE"/>
</dbReference>
<dbReference type="RefSeq" id="WP_132539893.1">
    <property type="nucleotide sequence ID" value="NZ_SLWY01000005.1"/>
</dbReference>
<name>A0A4R2L562_9GAMM</name>
<dbReference type="NCBIfam" id="TIGR00637">
    <property type="entry name" value="ModE_repress"/>
    <property type="match status" value="1"/>
</dbReference>
<dbReference type="OrthoDB" id="9800709at2"/>
<dbReference type="GO" id="GO:0003700">
    <property type="term" value="F:DNA-binding transcription factor activity"/>
    <property type="evidence" value="ECO:0007669"/>
    <property type="project" value="InterPro"/>
</dbReference>
<comment type="similarity">
    <text evidence="1 5">Belongs to the ModE family.</text>
</comment>
<evidence type="ECO:0000256" key="2">
    <source>
        <dbReference type="ARBA" id="ARBA00022448"/>
    </source>
</evidence>
<dbReference type="GO" id="GO:0030151">
    <property type="term" value="F:molybdenum ion binding"/>
    <property type="evidence" value="ECO:0007669"/>
    <property type="project" value="UniProtKB-UniRule"/>
</dbReference>
<keyword evidence="4" id="KW-0677">Repeat</keyword>
<evidence type="ECO:0000256" key="6">
    <source>
        <dbReference type="PIRSR" id="PIRSR005763-1"/>
    </source>
</evidence>
<protein>
    <submittedName>
        <fullName evidence="8">Molybdate transport system regulatory protein</fullName>
    </submittedName>
</protein>
<dbReference type="Gene3D" id="1.10.10.10">
    <property type="entry name" value="Winged helix-like DNA-binding domain superfamily/Winged helix DNA-binding domain"/>
    <property type="match status" value="1"/>
</dbReference>